<dbReference type="Proteomes" id="UP000243459">
    <property type="component" value="Chromosome 2"/>
</dbReference>
<dbReference type="OMA" id="CPNIVAN"/>
<evidence type="ECO:0000256" key="1">
    <source>
        <dbReference type="SAM" id="MobiDB-lite"/>
    </source>
</evidence>
<feature type="compositionally biased region" description="Basic and acidic residues" evidence="1">
    <location>
        <begin position="44"/>
        <end position="57"/>
    </location>
</feature>
<protein>
    <recommendedName>
        <fullName evidence="4">SWIM-type domain-containing protein</fullName>
    </recommendedName>
</protein>
<name>A0A5P1FIU7_ASPOF</name>
<proteinExistence type="predicted"/>
<feature type="region of interest" description="Disordered" evidence="1">
    <location>
        <begin position="33"/>
        <end position="57"/>
    </location>
</feature>
<evidence type="ECO:0000313" key="3">
    <source>
        <dbReference type="Proteomes" id="UP000243459"/>
    </source>
</evidence>
<dbReference type="Gramene" id="ONK78032">
    <property type="protein sequence ID" value="ONK78032"/>
    <property type="gene ID" value="A4U43_C02F13480"/>
</dbReference>
<organism evidence="2 3">
    <name type="scientific">Asparagus officinalis</name>
    <name type="common">Garden asparagus</name>
    <dbReference type="NCBI Taxonomy" id="4686"/>
    <lineage>
        <taxon>Eukaryota</taxon>
        <taxon>Viridiplantae</taxon>
        <taxon>Streptophyta</taxon>
        <taxon>Embryophyta</taxon>
        <taxon>Tracheophyta</taxon>
        <taxon>Spermatophyta</taxon>
        <taxon>Magnoliopsida</taxon>
        <taxon>Liliopsida</taxon>
        <taxon>Asparagales</taxon>
        <taxon>Asparagaceae</taxon>
        <taxon>Asparagoideae</taxon>
        <taxon>Asparagus</taxon>
    </lineage>
</organism>
<gene>
    <name evidence="2" type="ORF">A4U43_C02F13480</name>
</gene>
<evidence type="ECO:0008006" key="4">
    <source>
        <dbReference type="Google" id="ProtNLM"/>
    </source>
</evidence>
<evidence type="ECO:0000313" key="2">
    <source>
        <dbReference type="EMBL" id="ONK78032.1"/>
    </source>
</evidence>
<sequence length="304" mass="35413">MDIYVEHKSEMLDSLKVDDDDISCVAQERLPSHDDDIGTAYENQNRENEHDDDKNVKGKEKLVHEGHESEYVAYAYAVQGHKEAMKNMKKLNVHAYEYLNKLDKRCWTKSHFTTKTKCDLIYTNISEASKEFIVKARNKPIITMMEMIRRLMQERFIKKKAVVMNWEDDVCPNIVANLEEVKKNSRGSCIAHFRAPNKYEVDASLGYFAVRIGEKTCVCSVGNLTCISCVHAIQYLQEARINTLDVIYACYKKDRDVETYMGDVNSILDSRIRHKTRFDKVLHPEMKRRGLEDLKNKVEKQLMN</sequence>
<accession>A0A5P1FIU7</accession>
<dbReference type="AlphaFoldDB" id="A0A5P1FIU7"/>
<keyword evidence="3" id="KW-1185">Reference proteome</keyword>
<dbReference type="PANTHER" id="PTHR31973:SF187">
    <property type="entry name" value="MUTATOR TRANSPOSASE MUDRA PROTEIN"/>
    <property type="match status" value="1"/>
</dbReference>
<reference evidence="3" key="1">
    <citation type="journal article" date="2017" name="Nat. Commun.">
        <title>The asparagus genome sheds light on the origin and evolution of a young Y chromosome.</title>
        <authorList>
            <person name="Harkess A."/>
            <person name="Zhou J."/>
            <person name="Xu C."/>
            <person name="Bowers J.E."/>
            <person name="Van der Hulst R."/>
            <person name="Ayyampalayam S."/>
            <person name="Mercati F."/>
            <person name="Riccardi P."/>
            <person name="McKain M.R."/>
            <person name="Kakrana A."/>
            <person name="Tang H."/>
            <person name="Ray J."/>
            <person name="Groenendijk J."/>
            <person name="Arikit S."/>
            <person name="Mathioni S.M."/>
            <person name="Nakano M."/>
            <person name="Shan H."/>
            <person name="Telgmann-Rauber A."/>
            <person name="Kanno A."/>
            <person name="Yue Z."/>
            <person name="Chen H."/>
            <person name="Li W."/>
            <person name="Chen Y."/>
            <person name="Xu X."/>
            <person name="Zhang Y."/>
            <person name="Luo S."/>
            <person name="Chen H."/>
            <person name="Gao J."/>
            <person name="Mao Z."/>
            <person name="Pires J.C."/>
            <person name="Luo M."/>
            <person name="Kudrna D."/>
            <person name="Wing R.A."/>
            <person name="Meyers B.C."/>
            <person name="Yi K."/>
            <person name="Kong H."/>
            <person name="Lavrijsen P."/>
            <person name="Sunseri F."/>
            <person name="Falavigna A."/>
            <person name="Ye Y."/>
            <person name="Leebens-Mack J.H."/>
            <person name="Chen G."/>
        </authorList>
    </citation>
    <scope>NUCLEOTIDE SEQUENCE [LARGE SCALE GENOMIC DNA]</scope>
    <source>
        <strain evidence="3">cv. DH0086</strain>
    </source>
</reference>
<dbReference type="EMBL" id="CM007382">
    <property type="protein sequence ID" value="ONK78032.1"/>
    <property type="molecule type" value="Genomic_DNA"/>
</dbReference>
<dbReference type="PANTHER" id="PTHR31973">
    <property type="entry name" value="POLYPROTEIN, PUTATIVE-RELATED"/>
    <property type="match status" value="1"/>
</dbReference>